<dbReference type="WBParaSite" id="TTAC_0000889001-mRNA-1">
    <property type="protein sequence ID" value="TTAC_0000889001-mRNA-1"/>
    <property type="gene ID" value="TTAC_0000889001"/>
</dbReference>
<sequence length="362" mass="40600">MSNNLHEFQNYDSSFYGDAIEELSAEKLKGYTVSDLTLRALTLCRFKRPSSYIECVKTEQGDHQISIVDDALTEKRLDESITLSNNLQSFSSSNLSDINSTVVEGEDELTVVASIASRSEECSHPCSSNRTSNDEETELGVTELVEALQHLSRDARFRSIRPLWRDPNSRLLPSDETASVEAMLREYNNLLLTAATTPNVSSSLNSQLAVRRPYHSTLNRWRQQERIQVENFILANRLRNIRPSPETSREALLKHYREYFITPVTAQCLTKMPTLDSDSSLPRCRPRCSSARSTQIGASRPLKSFNSSISSRATPAPPRASACGCTSTSRGSIVETPRSREVLKSLNSVRRALHEQRVKGKL</sequence>
<keyword evidence="3" id="KW-1185">Reference proteome</keyword>
<accession>A0A0R3X5X4</accession>
<feature type="region of interest" description="Disordered" evidence="1">
    <location>
        <begin position="279"/>
        <end position="336"/>
    </location>
</feature>
<feature type="compositionally biased region" description="Low complexity" evidence="1">
    <location>
        <begin position="307"/>
        <end position="322"/>
    </location>
</feature>
<organism evidence="4">
    <name type="scientific">Hydatigena taeniaeformis</name>
    <name type="common">Feline tapeworm</name>
    <name type="synonym">Taenia taeniaeformis</name>
    <dbReference type="NCBI Taxonomy" id="6205"/>
    <lineage>
        <taxon>Eukaryota</taxon>
        <taxon>Metazoa</taxon>
        <taxon>Spiralia</taxon>
        <taxon>Lophotrochozoa</taxon>
        <taxon>Platyhelminthes</taxon>
        <taxon>Cestoda</taxon>
        <taxon>Eucestoda</taxon>
        <taxon>Cyclophyllidea</taxon>
        <taxon>Taeniidae</taxon>
        <taxon>Hydatigera</taxon>
    </lineage>
</organism>
<name>A0A0R3X5X4_HYDTA</name>
<gene>
    <name evidence="2" type="ORF">TTAC_LOCUS8875</name>
</gene>
<feature type="compositionally biased region" description="Low complexity" evidence="1">
    <location>
        <begin position="279"/>
        <end position="293"/>
    </location>
</feature>
<protein>
    <submittedName>
        <fullName evidence="2 4">Uncharacterized protein</fullName>
    </submittedName>
</protein>
<evidence type="ECO:0000313" key="2">
    <source>
        <dbReference type="EMBL" id="VDM33549.1"/>
    </source>
</evidence>
<evidence type="ECO:0000313" key="4">
    <source>
        <dbReference type="WBParaSite" id="TTAC_0000889001-mRNA-1"/>
    </source>
</evidence>
<evidence type="ECO:0000313" key="3">
    <source>
        <dbReference type="Proteomes" id="UP000274429"/>
    </source>
</evidence>
<evidence type="ECO:0000256" key="1">
    <source>
        <dbReference type="SAM" id="MobiDB-lite"/>
    </source>
</evidence>
<dbReference type="Proteomes" id="UP000274429">
    <property type="component" value="Unassembled WGS sequence"/>
</dbReference>
<proteinExistence type="predicted"/>
<dbReference type="OrthoDB" id="515313at2759"/>
<reference evidence="4" key="1">
    <citation type="submission" date="2017-02" db="UniProtKB">
        <authorList>
            <consortium name="WormBaseParasite"/>
        </authorList>
    </citation>
    <scope>IDENTIFICATION</scope>
</reference>
<reference evidence="2 3" key="2">
    <citation type="submission" date="2018-11" db="EMBL/GenBank/DDBJ databases">
        <authorList>
            <consortium name="Pathogen Informatics"/>
        </authorList>
    </citation>
    <scope>NUCLEOTIDE SEQUENCE [LARGE SCALE GENOMIC DNA]</scope>
</reference>
<dbReference type="EMBL" id="UYWX01020615">
    <property type="protein sequence ID" value="VDM33549.1"/>
    <property type="molecule type" value="Genomic_DNA"/>
</dbReference>
<dbReference type="AlphaFoldDB" id="A0A0R3X5X4"/>